<evidence type="ECO:0000313" key="2">
    <source>
        <dbReference type="Proteomes" id="UP001168528"/>
    </source>
</evidence>
<proteinExistence type="predicted"/>
<organism evidence="1 2">
    <name type="scientific">Rhodocytophaga aerolata</name>
    <dbReference type="NCBI Taxonomy" id="455078"/>
    <lineage>
        <taxon>Bacteria</taxon>
        <taxon>Pseudomonadati</taxon>
        <taxon>Bacteroidota</taxon>
        <taxon>Cytophagia</taxon>
        <taxon>Cytophagales</taxon>
        <taxon>Rhodocytophagaceae</taxon>
        <taxon>Rhodocytophaga</taxon>
    </lineage>
</organism>
<name>A0ABT8QZR6_9BACT</name>
<dbReference type="EMBL" id="JAUKPO010000001">
    <property type="protein sequence ID" value="MDO1445338.1"/>
    <property type="molecule type" value="Genomic_DNA"/>
</dbReference>
<sequence>MKSFTIPIFLLLTILWSTYTSGCRSQRSHPATYTGKQLLFGNGGGFTGETTTYLLLDNGYLFRVTTDMRTTKENYTPLKKLSGKITQQLFSKANDLQISQTEFSHPGNIYYFIGIKNKQTTHRITWGDPSYTAPIDAENLYHQLTASLPQ</sequence>
<evidence type="ECO:0000313" key="1">
    <source>
        <dbReference type="EMBL" id="MDO1445338.1"/>
    </source>
</evidence>
<reference evidence="1" key="1">
    <citation type="submission" date="2023-07" db="EMBL/GenBank/DDBJ databases">
        <title>The genome sequence of Rhodocytophaga aerolata KACC 12507.</title>
        <authorList>
            <person name="Zhang X."/>
        </authorList>
    </citation>
    <scope>NUCLEOTIDE SEQUENCE</scope>
    <source>
        <strain evidence="1">KACC 12507</strain>
    </source>
</reference>
<protein>
    <submittedName>
        <fullName evidence="1">Uncharacterized protein</fullName>
    </submittedName>
</protein>
<comment type="caution">
    <text evidence="1">The sequence shown here is derived from an EMBL/GenBank/DDBJ whole genome shotgun (WGS) entry which is preliminary data.</text>
</comment>
<keyword evidence="2" id="KW-1185">Reference proteome</keyword>
<dbReference type="Proteomes" id="UP001168528">
    <property type="component" value="Unassembled WGS sequence"/>
</dbReference>
<accession>A0ABT8QZR6</accession>
<gene>
    <name evidence="1" type="ORF">Q0590_03700</name>
</gene>
<dbReference type="RefSeq" id="WP_302036128.1">
    <property type="nucleotide sequence ID" value="NZ_JAUKPO010000001.1"/>
</dbReference>